<dbReference type="PANTHER" id="PTHR30603:SF13">
    <property type="entry name" value="RNA POLYMERASE SIGMA FACTOR SIGC"/>
    <property type="match status" value="1"/>
</dbReference>
<dbReference type="GO" id="GO:0006352">
    <property type="term" value="P:DNA-templated transcription initiation"/>
    <property type="evidence" value="ECO:0007669"/>
    <property type="project" value="InterPro"/>
</dbReference>
<dbReference type="AlphaFoldDB" id="A0A426ZQ86"/>
<dbReference type="InterPro" id="IPR050239">
    <property type="entry name" value="Sigma-70_RNA_pol_init_factors"/>
</dbReference>
<dbReference type="Pfam" id="PF04539">
    <property type="entry name" value="Sigma70_r3"/>
    <property type="match status" value="1"/>
</dbReference>
<name>A0A426ZQ86_ENSVE</name>
<evidence type="ECO:0000256" key="1">
    <source>
        <dbReference type="ARBA" id="ARBA00007788"/>
    </source>
</evidence>
<evidence type="ECO:0000313" key="3">
    <source>
        <dbReference type="EMBL" id="RRT66159.1"/>
    </source>
</evidence>
<evidence type="ECO:0000259" key="2">
    <source>
        <dbReference type="Pfam" id="PF04539"/>
    </source>
</evidence>
<dbReference type="GO" id="GO:0003700">
    <property type="term" value="F:DNA-binding transcription factor activity"/>
    <property type="evidence" value="ECO:0007669"/>
    <property type="project" value="InterPro"/>
</dbReference>
<organism evidence="3 4">
    <name type="scientific">Ensete ventricosum</name>
    <name type="common">Abyssinian banana</name>
    <name type="synonym">Musa ensete</name>
    <dbReference type="NCBI Taxonomy" id="4639"/>
    <lineage>
        <taxon>Eukaryota</taxon>
        <taxon>Viridiplantae</taxon>
        <taxon>Streptophyta</taxon>
        <taxon>Embryophyta</taxon>
        <taxon>Tracheophyta</taxon>
        <taxon>Spermatophyta</taxon>
        <taxon>Magnoliopsida</taxon>
        <taxon>Liliopsida</taxon>
        <taxon>Zingiberales</taxon>
        <taxon>Musaceae</taxon>
        <taxon>Ensete</taxon>
    </lineage>
</organism>
<proteinExistence type="inferred from homology"/>
<dbReference type="InterPro" id="IPR007624">
    <property type="entry name" value="RNA_pol_sigma70_r3"/>
</dbReference>
<evidence type="ECO:0000313" key="4">
    <source>
        <dbReference type="Proteomes" id="UP000287651"/>
    </source>
</evidence>
<reference evidence="3 4" key="1">
    <citation type="journal article" date="2014" name="Agronomy (Basel)">
        <title>A Draft Genome Sequence for Ensete ventricosum, the Drought-Tolerant Tree Against Hunger.</title>
        <authorList>
            <person name="Harrison J."/>
            <person name="Moore K.A."/>
            <person name="Paszkiewicz K."/>
            <person name="Jones T."/>
            <person name="Grant M."/>
            <person name="Ambacheew D."/>
            <person name="Muzemil S."/>
            <person name="Studholme D.J."/>
        </authorList>
    </citation>
    <scope>NUCLEOTIDE SEQUENCE [LARGE SCALE GENOMIC DNA]</scope>
</reference>
<dbReference type="InterPro" id="IPR013324">
    <property type="entry name" value="RNA_pol_sigma_r3/r4-like"/>
</dbReference>
<protein>
    <recommendedName>
        <fullName evidence="2">RNA polymerase sigma-70 region 3 domain-containing protein</fullName>
    </recommendedName>
</protein>
<feature type="domain" description="RNA polymerase sigma-70 region 3" evidence="2">
    <location>
        <begin position="37"/>
        <end position="90"/>
    </location>
</feature>
<dbReference type="SUPFAM" id="SSF88659">
    <property type="entry name" value="Sigma3 and sigma4 domains of RNA polymerase sigma factors"/>
    <property type="match status" value="1"/>
</dbReference>
<dbReference type="EMBL" id="AMZH03005542">
    <property type="protein sequence ID" value="RRT66159.1"/>
    <property type="molecule type" value="Genomic_DNA"/>
</dbReference>
<dbReference type="InterPro" id="IPR036388">
    <property type="entry name" value="WH-like_DNA-bd_sf"/>
</dbReference>
<dbReference type="Proteomes" id="UP000287651">
    <property type="component" value="Unassembled WGS sequence"/>
</dbReference>
<comment type="similarity">
    <text evidence="1">Belongs to the sigma-70 factor family.</text>
</comment>
<dbReference type="Gene3D" id="1.10.10.10">
    <property type="entry name" value="Winged helix-like DNA-binding domain superfamily/Winged helix DNA-binding domain"/>
    <property type="match status" value="1"/>
</dbReference>
<sequence length="109" mass="12971">MNQRCQWELRYLSCCMDLKCFSCAIFKKDKVRMESMIKRIQKARRTHYNREGRQPQDEEIAKLTGLSLTSVRLARKCSRAVGSIDQEIRDGWSTKFRVWKITPNLVWNV</sequence>
<accession>A0A426ZQ86</accession>
<gene>
    <name evidence="3" type="ORF">B296_00022686</name>
</gene>
<dbReference type="PANTHER" id="PTHR30603">
    <property type="entry name" value="RNA POLYMERASE SIGMA FACTOR RPO"/>
    <property type="match status" value="1"/>
</dbReference>
<comment type="caution">
    <text evidence="3">The sequence shown here is derived from an EMBL/GenBank/DDBJ whole genome shotgun (WGS) entry which is preliminary data.</text>
</comment>